<dbReference type="AlphaFoldDB" id="A0A8X6TLM1"/>
<protein>
    <submittedName>
        <fullName evidence="2">Uncharacterized protein</fullName>
    </submittedName>
</protein>
<gene>
    <name evidence="2" type="ORF">NPIL_680411</name>
</gene>
<sequence>MSRSYASHFCKDQVPSWRTLEIDFGELSLQADWINCSTWIPKKKPSNLQKDRYRQTTTSLPERKEEKTLPSNHQTFLVRSYSPENSNITTSVRHQIPDSAV</sequence>
<keyword evidence="3" id="KW-1185">Reference proteome</keyword>
<evidence type="ECO:0000313" key="3">
    <source>
        <dbReference type="Proteomes" id="UP000887013"/>
    </source>
</evidence>
<evidence type="ECO:0000313" key="2">
    <source>
        <dbReference type="EMBL" id="GFT21066.1"/>
    </source>
</evidence>
<evidence type="ECO:0000256" key="1">
    <source>
        <dbReference type="SAM" id="MobiDB-lite"/>
    </source>
</evidence>
<reference evidence="2" key="1">
    <citation type="submission" date="2020-08" db="EMBL/GenBank/DDBJ databases">
        <title>Multicomponent nature underlies the extraordinary mechanical properties of spider dragline silk.</title>
        <authorList>
            <person name="Kono N."/>
            <person name="Nakamura H."/>
            <person name="Mori M."/>
            <person name="Yoshida Y."/>
            <person name="Ohtoshi R."/>
            <person name="Malay A.D."/>
            <person name="Moran D.A.P."/>
            <person name="Tomita M."/>
            <person name="Numata K."/>
            <person name="Arakawa K."/>
        </authorList>
    </citation>
    <scope>NUCLEOTIDE SEQUENCE</scope>
</reference>
<name>A0A8X6TLM1_NEPPI</name>
<organism evidence="2 3">
    <name type="scientific">Nephila pilipes</name>
    <name type="common">Giant wood spider</name>
    <name type="synonym">Nephila maculata</name>
    <dbReference type="NCBI Taxonomy" id="299642"/>
    <lineage>
        <taxon>Eukaryota</taxon>
        <taxon>Metazoa</taxon>
        <taxon>Ecdysozoa</taxon>
        <taxon>Arthropoda</taxon>
        <taxon>Chelicerata</taxon>
        <taxon>Arachnida</taxon>
        <taxon>Araneae</taxon>
        <taxon>Araneomorphae</taxon>
        <taxon>Entelegynae</taxon>
        <taxon>Araneoidea</taxon>
        <taxon>Nephilidae</taxon>
        <taxon>Nephila</taxon>
    </lineage>
</organism>
<accession>A0A8X6TLM1</accession>
<dbReference type="EMBL" id="BMAW01105812">
    <property type="protein sequence ID" value="GFT21066.1"/>
    <property type="molecule type" value="Genomic_DNA"/>
</dbReference>
<feature type="region of interest" description="Disordered" evidence="1">
    <location>
        <begin position="47"/>
        <end position="73"/>
    </location>
</feature>
<proteinExistence type="predicted"/>
<dbReference type="Proteomes" id="UP000887013">
    <property type="component" value="Unassembled WGS sequence"/>
</dbReference>
<comment type="caution">
    <text evidence="2">The sequence shown here is derived from an EMBL/GenBank/DDBJ whole genome shotgun (WGS) entry which is preliminary data.</text>
</comment>